<evidence type="ECO:0000313" key="6">
    <source>
        <dbReference type="EMBL" id="KAF1936301.1"/>
    </source>
</evidence>
<dbReference type="SMART" id="SM00212">
    <property type="entry name" value="UBCc"/>
    <property type="match status" value="1"/>
</dbReference>
<dbReference type="InterPro" id="IPR023313">
    <property type="entry name" value="UBQ-conjugating_AS"/>
</dbReference>
<reference evidence="6" key="1">
    <citation type="journal article" date="2020" name="Stud. Mycol.">
        <title>101 Dothideomycetes genomes: a test case for predicting lifestyles and emergence of pathogens.</title>
        <authorList>
            <person name="Haridas S."/>
            <person name="Albert R."/>
            <person name="Binder M."/>
            <person name="Bloem J."/>
            <person name="Labutti K."/>
            <person name="Salamov A."/>
            <person name="Andreopoulos B."/>
            <person name="Baker S."/>
            <person name="Barry K."/>
            <person name="Bills G."/>
            <person name="Bluhm B."/>
            <person name="Cannon C."/>
            <person name="Castanera R."/>
            <person name="Culley D."/>
            <person name="Daum C."/>
            <person name="Ezra D."/>
            <person name="Gonzalez J."/>
            <person name="Henrissat B."/>
            <person name="Kuo A."/>
            <person name="Liang C."/>
            <person name="Lipzen A."/>
            <person name="Lutzoni F."/>
            <person name="Magnuson J."/>
            <person name="Mondo S."/>
            <person name="Nolan M."/>
            <person name="Ohm R."/>
            <person name="Pangilinan J."/>
            <person name="Park H.-J."/>
            <person name="Ramirez L."/>
            <person name="Alfaro M."/>
            <person name="Sun H."/>
            <person name="Tritt A."/>
            <person name="Yoshinaga Y."/>
            <person name="Zwiers L.-H."/>
            <person name="Turgeon B."/>
            <person name="Goodwin S."/>
            <person name="Spatafora J."/>
            <person name="Crous P."/>
            <person name="Grigoriev I."/>
        </authorList>
    </citation>
    <scope>NUCLEOTIDE SEQUENCE</scope>
    <source>
        <strain evidence="6">CBS 161.51</strain>
    </source>
</reference>
<dbReference type="InterPro" id="IPR000608">
    <property type="entry name" value="UBC"/>
</dbReference>
<evidence type="ECO:0000256" key="1">
    <source>
        <dbReference type="ARBA" id="ARBA00022679"/>
    </source>
</evidence>
<name>A0A6A5S6K5_9PLEO</name>
<keyword evidence="1" id="KW-0808">Transferase</keyword>
<evidence type="ECO:0000256" key="4">
    <source>
        <dbReference type="SAM" id="MobiDB-lite"/>
    </source>
</evidence>
<feature type="region of interest" description="Disordered" evidence="4">
    <location>
        <begin position="166"/>
        <end position="249"/>
    </location>
</feature>
<evidence type="ECO:0000259" key="5">
    <source>
        <dbReference type="PROSITE" id="PS50127"/>
    </source>
</evidence>
<feature type="domain" description="UBC core" evidence="5">
    <location>
        <begin position="4"/>
        <end position="155"/>
    </location>
</feature>
<organism evidence="6 7">
    <name type="scientific">Clathrospora elynae</name>
    <dbReference type="NCBI Taxonomy" id="706981"/>
    <lineage>
        <taxon>Eukaryota</taxon>
        <taxon>Fungi</taxon>
        <taxon>Dikarya</taxon>
        <taxon>Ascomycota</taxon>
        <taxon>Pezizomycotina</taxon>
        <taxon>Dothideomycetes</taxon>
        <taxon>Pleosporomycetidae</taxon>
        <taxon>Pleosporales</taxon>
        <taxon>Diademaceae</taxon>
        <taxon>Clathrospora</taxon>
    </lineage>
</organism>
<dbReference type="Gene3D" id="3.10.110.10">
    <property type="entry name" value="Ubiquitin Conjugating Enzyme"/>
    <property type="match status" value="1"/>
</dbReference>
<feature type="compositionally biased region" description="Basic and acidic residues" evidence="4">
    <location>
        <begin position="166"/>
        <end position="196"/>
    </location>
</feature>
<dbReference type="PROSITE" id="PS00183">
    <property type="entry name" value="UBC_1"/>
    <property type="match status" value="1"/>
</dbReference>
<dbReference type="SUPFAM" id="SSF54495">
    <property type="entry name" value="UBC-like"/>
    <property type="match status" value="1"/>
</dbReference>
<dbReference type="InterPro" id="IPR016135">
    <property type="entry name" value="UBQ-conjugating_enzyme/RWD"/>
</dbReference>
<dbReference type="PROSITE" id="PS50127">
    <property type="entry name" value="UBC_2"/>
    <property type="match status" value="1"/>
</dbReference>
<dbReference type="AlphaFoldDB" id="A0A6A5S6K5"/>
<sequence>MNSKSLRRLAADHGSLHTAGLPPNYLFPSSSSDSSDLTSLDILLAGPVGTPYASGVWRLHLDIPPTYPTAPPTAQFRTRLWHPNIDEATGVVCVETLKRDWSSTLKLRDVLVTISCLLIQPNPASALNEAAGKLAVEDWDGYCRRAKLMTDIHAAVPNNMVKEVKDAQMRGEDKPTESEHPIAKPHSKGKEKERVRITPSGPKLRRPADEDEENRRRRGQTQEPESDPESDWIPGPAKTTKAAPARQENSIFGIKGLEDIMQLDTPPKRIFAVDAVPLPTTSNEKENKDDVDPFITVASKRTHANSSFDLRLPLPPASTVPTSSTLIQPSTTDTPELLKFSHQNPFSAIQLNNQSHPLFNEFSYSWEDAAVLHGTVNGDHGEESMDTRKRVVDEAFETRKKWEMKRFRMAGCELGRWNRGDFGAREGVGRL</sequence>
<keyword evidence="7" id="KW-1185">Reference proteome</keyword>
<keyword evidence="2" id="KW-0833">Ubl conjugation pathway</keyword>
<feature type="active site" description="Glycyl thioester intermediate" evidence="3">
    <location>
        <position position="93"/>
    </location>
</feature>
<evidence type="ECO:0000256" key="2">
    <source>
        <dbReference type="ARBA" id="ARBA00022786"/>
    </source>
</evidence>
<proteinExistence type="predicted"/>
<dbReference type="EMBL" id="ML976197">
    <property type="protein sequence ID" value="KAF1936301.1"/>
    <property type="molecule type" value="Genomic_DNA"/>
</dbReference>
<dbReference type="Proteomes" id="UP000800038">
    <property type="component" value="Unassembled WGS sequence"/>
</dbReference>
<dbReference type="GO" id="GO:0016740">
    <property type="term" value="F:transferase activity"/>
    <property type="evidence" value="ECO:0007669"/>
    <property type="project" value="UniProtKB-KW"/>
</dbReference>
<evidence type="ECO:0000256" key="3">
    <source>
        <dbReference type="PROSITE-ProRule" id="PRU10133"/>
    </source>
</evidence>
<dbReference type="PANTHER" id="PTHR24068">
    <property type="entry name" value="UBIQUITIN-CONJUGATING ENZYME E2"/>
    <property type="match status" value="1"/>
</dbReference>
<accession>A0A6A5S6K5</accession>
<gene>
    <name evidence="6" type="ORF">EJ02DRAFT_387607</name>
</gene>
<dbReference type="OrthoDB" id="10069349at2759"/>
<dbReference type="FunFam" id="3.10.110.10:FF:000077">
    <property type="entry name" value="Ubiquitin conjugating enzyme E2"/>
    <property type="match status" value="1"/>
</dbReference>
<dbReference type="Pfam" id="PF00179">
    <property type="entry name" value="UQ_con"/>
    <property type="match status" value="1"/>
</dbReference>
<protein>
    <submittedName>
        <fullName evidence="6">UBC-like protein</fullName>
    </submittedName>
</protein>
<feature type="compositionally biased region" description="Low complexity" evidence="4">
    <location>
        <begin position="236"/>
        <end position="245"/>
    </location>
</feature>
<evidence type="ECO:0000313" key="7">
    <source>
        <dbReference type="Proteomes" id="UP000800038"/>
    </source>
</evidence>